<evidence type="ECO:0000256" key="5">
    <source>
        <dbReference type="ARBA" id="ARBA00022692"/>
    </source>
</evidence>
<dbReference type="Proteomes" id="UP000663861">
    <property type="component" value="Unassembled WGS sequence"/>
</dbReference>
<comment type="catalytic activity">
    <reaction evidence="8">
        <text>myo-inositol(out) + H(+)(out) = myo-inositol(in) + H(+)(in)</text>
        <dbReference type="Rhea" id="RHEA:60364"/>
        <dbReference type="ChEBI" id="CHEBI:15378"/>
        <dbReference type="ChEBI" id="CHEBI:17268"/>
    </reaction>
</comment>
<feature type="compositionally biased region" description="Low complexity" evidence="10">
    <location>
        <begin position="562"/>
        <end position="571"/>
    </location>
</feature>
<organism evidence="14 15">
    <name type="scientific">Rhizoctonia solani</name>
    <dbReference type="NCBI Taxonomy" id="456999"/>
    <lineage>
        <taxon>Eukaryota</taxon>
        <taxon>Fungi</taxon>
        <taxon>Dikarya</taxon>
        <taxon>Basidiomycota</taxon>
        <taxon>Agaricomycotina</taxon>
        <taxon>Agaricomycetes</taxon>
        <taxon>Cantharellales</taxon>
        <taxon>Ceratobasidiaceae</taxon>
        <taxon>Rhizoctonia</taxon>
    </lineage>
</organism>
<dbReference type="PROSITE" id="PS00217">
    <property type="entry name" value="SUGAR_TRANSPORT_2"/>
    <property type="match status" value="1"/>
</dbReference>
<comment type="caution">
    <text evidence="14">The sequence shown here is derived from an EMBL/GenBank/DDBJ whole genome shotgun (WGS) entry which is preliminary data.</text>
</comment>
<feature type="transmembrane region" description="Helical" evidence="11">
    <location>
        <begin position="151"/>
        <end position="172"/>
    </location>
</feature>
<dbReference type="GO" id="GO:0005351">
    <property type="term" value="F:carbohydrate:proton symporter activity"/>
    <property type="evidence" value="ECO:0007669"/>
    <property type="project" value="TreeGrafter"/>
</dbReference>
<feature type="transmembrane region" description="Helical" evidence="11">
    <location>
        <begin position="184"/>
        <end position="206"/>
    </location>
</feature>
<feature type="transmembrane region" description="Helical" evidence="11">
    <location>
        <begin position="343"/>
        <end position="364"/>
    </location>
</feature>
<name>A0A8H3CIF2_9AGAM</name>
<dbReference type="CDD" id="cd17356">
    <property type="entry name" value="MFS_HXT"/>
    <property type="match status" value="1"/>
</dbReference>
<reference evidence="14" key="1">
    <citation type="submission" date="2021-01" db="EMBL/GenBank/DDBJ databases">
        <authorList>
            <person name="Kaushik A."/>
        </authorList>
    </citation>
    <scope>NUCLEOTIDE SEQUENCE</scope>
    <source>
        <strain evidence="13">AG4-R118</strain>
        <strain evidence="14">AG4-RS23</strain>
    </source>
</reference>
<dbReference type="AlphaFoldDB" id="A0A8H3CIF2"/>
<sequence>MLFSRSHRGTTPTHTFSPTSSCRLHIHTMGQIHLRGAPVGRVAIMLAVMASMGGFIFGYDTGQISDILLMEDFLKRFATCGDPNDAATCHFNTYIEGLIVALLSVGTAIGALVGAPTADFFGRRIAMSIECVVFSIGVIIQVTAFQAWYQIMIGRFISGLGVGALSAAVPLYQAECAPKQLRGTLTGTYQLFITFGILVAYCISIGTRETYNSASWRIVIAIGLVWAIILGVGILFMPESPRWLMKRGRTAEAERSIARVRGVKVEDRDDHVVRDLHEMQDSVKYEQSMSKAGWLDCFRPQRKTLYRTLLGMSLQSLQQLTGANYFFYYGATIFNSVGIEDSFVTQIILGAVNFGCTFLGLYIMERFGRRVPLIIGGIWQALWLFVFAAAGTARDPTLPENQNIGKLMIISACLFILGYASTWAPGIWILIGETFPTRTRAKQGALATASNWVWNFLIAFFTPLITRKIAYRYGFIFASCNLLGAVVVYLFLYESSSLSLEAVDVMYNDPNIKPWTSRNWEPPADYGYSGRNDLVDQTRAQDANKPAVGHIEKKAPGEADASGTGSHSGSSDGHRSVDAMVGDGPNKV</sequence>
<feature type="region of interest" description="Disordered" evidence="10">
    <location>
        <begin position="540"/>
        <end position="588"/>
    </location>
</feature>
<comment type="similarity">
    <text evidence="2 9">Belongs to the major facilitator superfamily. Sugar transporter (TC 2.A.1.1) family.</text>
</comment>
<proteinExistence type="inferred from homology"/>
<feature type="transmembrane region" description="Helical" evidence="11">
    <location>
        <begin position="409"/>
        <end position="432"/>
    </location>
</feature>
<keyword evidence="7 11" id="KW-0472">Membrane</keyword>
<evidence type="ECO:0000256" key="9">
    <source>
        <dbReference type="RuleBase" id="RU003346"/>
    </source>
</evidence>
<dbReference type="InterPro" id="IPR036259">
    <property type="entry name" value="MFS_trans_sf"/>
</dbReference>
<dbReference type="EMBL" id="CAJMWY010002187">
    <property type="protein sequence ID" value="CAE6484476.1"/>
    <property type="molecule type" value="Genomic_DNA"/>
</dbReference>
<evidence type="ECO:0000256" key="8">
    <source>
        <dbReference type="ARBA" id="ARBA00049119"/>
    </source>
</evidence>
<comment type="subcellular location">
    <subcellularLocation>
        <location evidence="1">Membrane</location>
        <topology evidence="1">Multi-pass membrane protein</topology>
    </subcellularLocation>
</comment>
<feature type="transmembrane region" description="Helical" evidence="11">
    <location>
        <begin position="218"/>
        <end position="237"/>
    </location>
</feature>
<evidence type="ECO:0000313" key="14">
    <source>
        <dbReference type="EMBL" id="CAE6484476.1"/>
    </source>
</evidence>
<evidence type="ECO:0000256" key="2">
    <source>
        <dbReference type="ARBA" id="ARBA00010992"/>
    </source>
</evidence>
<dbReference type="Proteomes" id="UP000663888">
    <property type="component" value="Unassembled WGS sequence"/>
</dbReference>
<dbReference type="Pfam" id="PF00083">
    <property type="entry name" value="Sugar_tr"/>
    <property type="match status" value="1"/>
</dbReference>
<feature type="transmembrane region" description="Helical" evidence="11">
    <location>
        <begin position="309"/>
        <end position="331"/>
    </location>
</feature>
<keyword evidence="3 9" id="KW-0813">Transport</keyword>
<evidence type="ECO:0000256" key="6">
    <source>
        <dbReference type="ARBA" id="ARBA00022989"/>
    </source>
</evidence>
<dbReference type="PRINTS" id="PR00171">
    <property type="entry name" value="SUGRTRNSPORT"/>
</dbReference>
<feature type="transmembrane region" description="Helical" evidence="11">
    <location>
        <begin position="39"/>
        <end position="59"/>
    </location>
</feature>
<dbReference type="PROSITE" id="PS00216">
    <property type="entry name" value="SUGAR_TRANSPORT_1"/>
    <property type="match status" value="1"/>
</dbReference>
<dbReference type="Gene3D" id="1.20.1250.20">
    <property type="entry name" value="MFS general substrate transporter like domains"/>
    <property type="match status" value="1"/>
</dbReference>
<dbReference type="PANTHER" id="PTHR48022">
    <property type="entry name" value="PLASTIDIC GLUCOSE TRANSPORTER 4"/>
    <property type="match status" value="1"/>
</dbReference>
<evidence type="ECO:0000256" key="11">
    <source>
        <dbReference type="SAM" id="Phobius"/>
    </source>
</evidence>
<dbReference type="InterPro" id="IPR003663">
    <property type="entry name" value="Sugar/inositol_transpt"/>
</dbReference>
<dbReference type="EMBL" id="CAJMWX010000863">
    <property type="protein sequence ID" value="CAE6436480.1"/>
    <property type="molecule type" value="Genomic_DNA"/>
</dbReference>
<evidence type="ECO:0000313" key="13">
    <source>
        <dbReference type="EMBL" id="CAE6436480.1"/>
    </source>
</evidence>
<feature type="transmembrane region" description="Helical" evidence="11">
    <location>
        <begin position="471"/>
        <end position="492"/>
    </location>
</feature>
<feature type="transmembrane region" description="Helical" evidence="11">
    <location>
        <begin position="125"/>
        <end position="145"/>
    </location>
</feature>
<evidence type="ECO:0000256" key="1">
    <source>
        <dbReference type="ARBA" id="ARBA00004141"/>
    </source>
</evidence>
<feature type="transmembrane region" description="Helical" evidence="11">
    <location>
        <begin position="371"/>
        <end position="389"/>
    </location>
</feature>
<dbReference type="GO" id="GO:0005886">
    <property type="term" value="C:plasma membrane"/>
    <property type="evidence" value="ECO:0007669"/>
    <property type="project" value="TreeGrafter"/>
</dbReference>
<feature type="domain" description="Major facilitator superfamily (MFS) profile" evidence="12">
    <location>
        <begin position="46"/>
        <end position="496"/>
    </location>
</feature>
<dbReference type="PROSITE" id="PS50850">
    <property type="entry name" value="MFS"/>
    <property type="match status" value="1"/>
</dbReference>
<evidence type="ECO:0000313" key="15">
    <source>
        <dbReference type="Proteomes" id="UP000663861"/>
    </source>
</evidence>
<evidence type="ECO:0000256" key="3">
    <source>
        <dbReference type="ARBA" id="ARBA00022448"/>
    </source>
</evidence>
<evidence type="ECO:0000256" key="7">
    <source>
        <dbReference type="ARBA" id="ARBA00023136"/>
    </source>
</evidence>
<keyword evidence="6 11" id="KW-1133">Transmembrane helix</keyword>
<dbReference type="SUPFAM" id="SSF103473">
    <property type="entry name" value="MFS general substrate transporter"/>
    <property type="match status" value="1"/>
</dbReference>
<protein>
    <recommendedName>
        <fullName evidence="12">Major facilitator superfamily (MFS) profile domain-containing protein</fullName>
    </recommendedName>
</protein>
<feature type="transmembrane region" description="Helical" evidence="11">
    <location>
        <begin position="94"/>
        <end position="113"/>
    </location>
</feature>
<evidence type="ECO:0000256" key="4">
    <source>
        <dbReference type="ARBA" id="ARBA00022597"/>
    </source>
</evidence>
<dbReference type="InterPro" id="IPR005828">
    <property type="entry name" value="MFS_sugar_transport-like"/>
</dbReference>
<dbReference type="NCBIfam" id="TIGR00879">
    <property type="entry name" value="SP"/>
    <property type="match status" value="1"/>
</dbReference>
<dbReference type="FunFam" id="1.20.1250.20:FF:000044">
    <property type="entry name" value="Hexose transporter Hxt3p"/>
    <property type="match status" value="1"/>
</dbReference>
<dbReference type="InterPro" id="IPR020846">
    <property type="entry name" value="MFS_dom"/>
</dbReference>
<dbReference type="PANTHER" id="PTHR48022:SF75">
    <property type="entry name" value="GALACTOSE TRANSPORTER-RELATED"/>
    <property type="match status" value="1"/>
</dbReference>
<evidence type="ECO:0000256" key="10">
    <source>
        <dbReference type="SAM" id="MobiDB-lite"/>
    </source>
</evidence>
<keyword evidence="5 11" id="KW-0812">Transmembrane</keyword>
<gene>
    <name evidence="14" type="ORF">RDB_LOCUS103030</name>
    <name evidence="13" type="ORF">RDB_LOCUS43161</name>
</gene>
<evidence type="ECO:0000259" key="12">
    <source>
        <dbReference type="PROSITE" id="PS50850"/>
    </source>
</evidence>
<dbReference type="InterPro" id="IPR005829">
    <property type="entry name" value="Sugar_transporter_CS"/>
</dbReference>
<keyword evidence="4" id="KW-0762">Sugar transport</keyword>
<dbReference type="InterPro" id="IPR050360">
    <property type="entry name" value="MFS_Sugar_Transporters"/>
</dbReference>
<feature type="transmembrane region" description="Helical" evidence="11">
    <location>
        <begin position="444"/>
        <end position="465"/>
    </location>
</feature>
<accession>A0A8H3CIF2</accession>